<protein>
    <submittedName>
        <fullName evidence="2">GCN5-related N-acetyltransferase</fullName>
    </submittedName>
</protein>
<dbReference type="InterPro" id="IPR000182">
    <property type="entry name" value="GNAT_dom"/>
</dbReference>
<evidence type="ECO:0000259" key="1">
    <source>
        <dbReference type="PROSITE" id="PS51186"/>
    </source>
</evidence>
<keyword evidence="3" id="KW-1185">Reference proteome</keyword>
<dbReference type="SUPFAM" id="SSF55729">
    <property type="entry name" value="Acyl-CoA N-acyltransferases (Nat)"/>
    <property type="match status" value="1"/>
</dbReference>
<dbReference type="GO" id="GO:0016747">
    <property type="term" value="F:acyltransferase activity, transferring groups other than amino-acyl groups"/>
    <property type="evidence" value="ECO:0007669"/>
    <property type="project" value="InterPro"/>
</dbReference>
<dbReference type="HOGENOM" id="CLU_013985_3_2_0"/>
<proteinExistence type="predicted"/>
<dbReference type="RefSeq" id="WP_012874077.1">
    <property type="nucleotide sequence ID" value="NC_013525.1"/>
</dbReference>
<organism evidence="2 3">
    <name type="scientific">Thermobaculum terrenum (strain ATCC BAA-798 / CCMEE 7001 / YNP1)</name>
    <dbReference type="NCBI Taxonomy" id="525904"/>
    <lineage>
        <taxon>Bacteria</taxon>
        <taxon>Bacillati</taxon>
        <taxon>Chloroflexota</taxon>
        <taxon>Chloroflexia</taxon>
        <taxon>Candidatus Thermobaculales</taxon>
        <taxon>Candidatus Thermobaculaceae</taxon>
        <taxon>Thermobaculum</taxon>
    </lineage>
</organism>
<dbReference type="PANTHER" id="PTHR43415">
    <property type="entry name" value="SPERMIDINE N(1)-ACETYLTRANSFERASE"/>
    <property type="match status" value="1"/>
</dbReference>
<dbReference type="Gene3D" id="3.40.630.30">
    <property type="match status" value="1"/>
</dbReference>
<sequence length="181" mass="20943">MLGPIIVGDRVRLVPPTEDMIPIFCSWFADTEVTKFLNIRFPPSLSAEKEWFDRVSRSNEDVLWAVTLEDKLIGTTGIHQIDWRNRHAITGNLIGDKSEWGKGYASEVVALRTRFAFESLGLEKLKSQVFSGNLASRKVLEKAGYRLCGTFRREAFIDGHWYDSWLFEILREEWLQIQSME</sequence>
<dbReference type="STRING" id="525904.Tter_0120"/>
<evidence type="ECO:0000313" key="2">
    <source>
        <dbReference type="EMBL" id="ACZ41042.1"/>
    </source>
</evidence>
<dbReference type="Pfam" id="PF13302">
    <property type="entry name" value="Acetyltransf_3"/>
    <property type="match status" value="1"/>
</dbReference>
<dbReference type="PROSITE" id="PS51186">
    <property type="entry name" value="GNAT"/>
    <property type="match status" value="1"/>
</dbReference>
<dbReference type="OrthoDB" id="9795206at2"/>
<name>D1CDN6_THET1</name>
<dbReference type="Proteomes" id="UP000000323">
    <property type="component" value="Chromosome 1"/>
</dbReference>
<dbReference type="InterPro" id="IPR016181">
    <property type="entry name" value="Acyl_CoA_acyltransferase"/>
</dbReference>
<gene>
    <name evidence="2" type="ordered locus">Tter_0120</name>
</gene>
<dbReference type="KEGG" id="ttr:Tter_0120"/>
<dbReference type="EMBL" id="CP001825">
    <property type="protein sequence ID" value="ACZ41042.1"/>
    <property type="molecule type" value="Genomic_DNA"/>
</dbReference>
<dbReference type="AlphaFoldDB" id="D1CDN6"/>
<dbReference type="eggNOG" id="COG1670">
    <property type="taxonomic scope" value="Bacteria"/>
</dbReference>
<dbReference type="PANTHER" id="PTHR43415:SF3">
    <property type="entry name" value="GNAT-FAMILY ACETYLTRANSFERASE"/>
    <property type="match status" value="1"/>
</dbReference>
<evidence type="ECO:0000313" key="3">
    <source>
        <dbReference type="Proteomes" id="UP000000323"/>
    </source>
</evidence>
<feature type="domain" description="N-acetyltransferase" evidence="1">
    <location>
        <begin position="11"/>
        <end position="168"/>
    </location>
</feature>
<reference evidence="3" key="1">
    <citation type="journal article" date="2010" name="Stand. Genomic Sci.">
        <title>Complete genome sequence of 'Thermobaculum terrenum' type strain (YNP1).</title>
        <authorList>
            <person name="Kiss H."/>
            <person name="Cleland D."/>
            <person name="Lapidus A."/>
            <person name="Lucas S."/>
            <person name="Glavina Del Rio T."/>
            <person name="Nolan M."/>
            <person name="Tice H."/>
            <person name="Han C."/>
            <person name="Goodwin L."/>
            <person name="Pitluck S."/>
            <person name="Liolios K."/>
            <person name="Ivanova N."/>
            <person name="Mavromatis K."/>
            <person name="Ovchinnikova G."/>
            <person name="Pati A."/>
            <person name="Chen A."/>
            <person name="Palaniappan K."/>
            <person name="Land M."/>
            <person name="Hauser L."/>
            <person name="Chang Y."/>
            <person name="Jeffries C."/>
            <person name="Lu M."/>
            <person name="Brettin T."/>
            <person name="Detter J."/>
            <person name="Goker M."/>
            <person name="Tindall B."/>
            <person name="Beck B."/>
            <person name="McDermott T."/>
            <person name="Woyke T."/>
            <person name="Bristow J."/>
            <person name="Eisen J."/>
            <person name="Markowitz V."/>
            <person name="Hugenholtz P."/>
            <person name="Kyrpides N."/>
            <person name="Klenk H."/>
            <person name="Cheng J."/>
        </authorList>
    </citation>
    <scope>NUCLEOTIDE SEQUENCE [LARGE SCALE GENOMIC DNA]</scope>
    <source>
        <strain evidence="3">ATCC BAA-798 / YNP1</strain>
    </source>
</reference>
<accession>D1CDN6</accession>
<keyword evidence="2" id="KW-0808">Transferase</keyword>